<dbReference type="InterPro" id="IPR003851">
    <property type="entry name" value="Znf_Dof"/>
</dbReference>
<evidence type="ECO:0000256" key="2">
    <source>
        <dbReference type="ARBA" id="ARBA00022771"/>
    </source>
</evidence>
<evidence type="ECO:0000256" key="6">
    <source>
        <dbReference type="ARBA" id="ARBA00023163"/>
    </source>
</evidence>
<evidence type="ECO:0000256" key="4">
    <source>
        <dbReference type="ARBA" id="ARBA00023015"/>
    </source>
</evidence>
<reference evidence="11 12" key="1">
    <citation type="submission" date="2024-04" db="EMBL/GenBank/DDBJ databases">
        <authorList>
            <person name="Fracassetti M."/>
        </authorList>
    </citation>
    <scope>NUCLEOTIDE SEQUENCE [LARGE SCALE GENOMIC DNA]</scope>
</reference>
<feature type="compositionally biased region" description="Polar residues" evidence="9">
    <location>
        <begin position="222"/>
        <end position="237"/>
    </location>
</feature>
<evidence type="ECO:0000256" key="1">
    <source>
        <dbReference type="ARBA" id="ARBA00022723"/>
    </source>
</evidence>
<keyword evidence="3" id="KW-0862">Zinc</keyword>
<dbReference type="AlphaFoldDB" id="A0AAV2E9J6"/>
<gene>
    <name evidence="11" type="ORF">LTRI10_LOCUS23790</name>
</gene>
<feature type="compositionally biased region" description="Basic and acidic residues" evidence="9">
    <location>
        <begin position="88"/>
        <end position="107"/>
    </location>
</feature>
<feature type="compositionally biased region" description="Basic and acidic residues" evidence="9">
    <location>
        <begin position="247"/>
        <end position="263"/>
    </location>
</feature>
<sequence length="452" mass="49163">MAADGGVPPFKDPAIKLFGRKIALPDSQIPARPELKTNSCNKDEKTNMEIESPSSECNSKEPDQSSTFQETAERGNCDGQVKEAQNGSKDDQMESSSDQEKAMKKPDKVIPCPRCNSLETKFCYFNNYNVNQPRHFCKNCQRYWTAGGTMRNVPVGAGRRKNKHLASQYRQIMVSHDGMSVTRVETHDQQPPEPATASMSCSPSNGMVLKFGPEQAPLCESMQNVNLGDGGDTTSCGPPSMDETPENVEHKKDQVDSSAHSKDPNSSAAHHHPMQCFPVAPLIVPWSWNSVASTDPNQVQWCPTPPMLAVPGFSPPGVPLHFLPASYLSCMPVWPNGCHSPSSSSTSCSSGNGTPTLGKHCRDTSLDDEEKVEKSIVIPKTLRIDDPNEALRSPLWSALGLKQEPGVLVTKGSIFKTFQSKGEGKVPVQESAHILEANPAALSRSQTFQEGS</sequence>
<dbReference type="Pfam" id="PF02701">
    <property type="entry name" value="Zn_ribbon_Dof"/>
    <property type="match status" value="1"/>
</dbReference>
<evidence type="ECO:0000256" key="5">
    <source>
        <dbReference type="ARBA" id="ARBA00023125"/>
    </source>
</evidence>
<dbReference type="GO" id="GO:0008270">
    <property type="term" value="F:zinc ion binding"/>
    <property type="evidence" value="ECO:0007669"/>
    <property type="project" value="UniProtKB-KW"/>
</dbReference>
<keyword evidence="4" id="KW-0805">Transcription regulation</keyword>
<dbReference type="GO" id="GO:0003700">
    <property type="term" value="F:DNA-binding transcription factor activity"/>
    <property type="evidence" value="ECO:0007669"/>
    <property type="project" value="InterPro"/>
</dbReference>
<dbReference type="InterPro" id="IPR045174">
    <property type="entry name" value="Dof"/>
</dbReference>
<organism evidence="11 12">
    <name type="scientific">Linum trigynum</name>
    <dbReference type="NCBI Taxonomy" id="586398"/>
    <lineage>
        <taxon>Eukaryota</taxon>
        <taxon>Viridiplantae</taxon>
        <taxon>Streptophyta</taxon>
        <taxon>Embryophyta</taxon>
        <taxon>Tracheophyta</taxon>
        <taxon>Spermatophyta</taxon>
        <taxon>Magnoliopsida</taxon>
        <taxon>eudicotyledons</taxon>
        <taxon>Gunneridae</taxon>
        <taxon>Pentapetalae</taxon>
        <taxon>rosids</taxon>
        <taxon>fabids</taxon>
        <taxon>Malpighiales</taxon>
        <taxon>Linaceae</taxon>
        <taxon>Linum</taxon>
    </lineage>
</organism>
<protein>
    <recommendedName>
        <fullName evidence="10">Dof-type domain-containing protein</fullName>
    </recommendedName>
</protein>
<keyword evidence="12" id="KW-1185">Reference proteome</keyword>
<keyword evidence="7 8" id="KW-0539">Nucleus</keyword>
<dbReference type="PANTHER" id="PTHR31089">
    <property type="entry name" value="CYCLIC DOF FACTOR 2"/>
    <property type="match status" value="1"/>
</dbReference>
<keyword evidence="5 8" id="KW-0238">DNA-binding</keyword>
<evidence type="ECO:0000259" key="10">
    <source>
        <dbReference type="PROSITE" id="PS50884"/>
    </source>
</evidence>
<dbReference type="PANTHER" id="PTHR31089:SF47">
    <property type="entry name" value="DOF-TYPE DOMAIN-CONTAINING PROTEIN"/>
    <property type="match status" value="1"/>
</dbReference>
<feature type="region of interest" description="Disordered" evidence="9">
    <location>
        <begin position="25"/>
        <end position="107"/>
    </location>
</feature>
<evidence type="ECO:0000256" key="9">
    <source>
        <dbReference type="SAM" id="MobiDB-lite"/>
    </source>
</evidence>
<evidence type="ECO:0000313" key="11">
    <source>
        <dbReference type="EMBL" id="CAL1382469.1"/>
    </source>
</evidence>
<keyword evidence="1" id="KW-0479">Metal-binding</keyword>
<dbReference type="GO" id="GO:0005634">
    <property type="term" value="C:nucleus"/>
    <property type="evidence" value="ECO:0007669"/>
    <property type="project" value="UniProtKB-SubCell"/>
</dbReference>
<name>A0AAV2E9J6_9ROSI</name>
<dbReference type="Proteomes" id="UP001497516">
    <property type="component" value="Chromosome 4"/>
</dbReference>
<proteinExistence type="predicted"/>
<dbReference type="PROSITE" id="PS50884">
    <property type="entry name" value="ZF_DOF_2"/>
    <property type="match status" value="1"/>
</dbReference>
<dbReference type="PROSITE" id="PS01361">
    <property type="entry name" value="ZF_DOF_1"/>
    <property type="match status" value="1"/>
</dbReference>
<evidence type="ECO:0000256" key="3">
    <source>
        <dbReference type="ARBA" id="ARBA00022833"/>
    </source>
</evidence>
<comment type="subcellular location">
    <subcellularLocation>
        <location evidence="8">Nucleus</location>
    </subcellularLocation>
</comment>
<accession>A0AAV2E9J6</accession>
<keyword evidence="6" id="KW-0804">Transcription</keyword>
<feature type="region of interest" description="Disordered" evidence="9">
    <location>
        <begin position="222"/>
        <end position="272"/>
    </location>
</feature>
<evidence type="ECO:0000256" key="8">
    <source>
        <dbReference type="PROSITE-ProRule" id="PRU00071"/>
    </source>
</evidence>
<dbReference type="EMBL" id="OZ034817">
    <property type="protein sequence ID" value="CAL1382469.1"/>
    <property type="molecule type" value="Genomic_DNA"/>
</dbReference>
<feature type="domain" description="Dof-type" evidence="10">
    <location>
        <begin position="110"/>
        <end position="164"/>
    </location>
</feature>
<dbReference type="GO" id="GO:0003677">
    <property type="term" value="F:DNA binding"/>
    <property type="evidence" value="ECO:0007669"/>
    <property type="project" value="UniProtKB-UniRule"/>
</dbReference>
<evidence type="ECO:0000313" key="12">
    <source>
        <dbReference type="Proteomes" id="UP001497516"/>
    </source>
</evidence>
<evidence type="ECO:0000256" key="7">
    <source>
        <dbReference type="ARBA" id="ARBA00023242"/>
    </source>
</evidence>
<keyword evidence="2 8" id="KW-0863">Zinc-finger</keyword>